<dbReference type="PANTHER" id="PTHR28074">
    <property type="entry name" value="ATP SYNTHASE SUBUNIT K, MITOCHONDRIAL"/>
    <property type="match status" value="1"/>
</dbReference>
<dbReference type="InterPro" id="IPR021278">
    <property type="entry name" value="ATP19"/>
</dbReference>
<dbReference type="Pfam" id="PF11022">
    <property type="entry name" value="ATP19"/>
    <property type="match status" value="1"/>
</dbReference>
<sequence>MVAYYSILGRQVGSHYLALGVIGTLFGGIKLATGGKKAPTAGVTPPINAATSDEADFITKFLAESEKTESKH</sequence>
<dbReference type="GO" id="GO:0031966">
    <property type="term" value="C:mitochondrial membrane"/>
    <property type="evidence" value="ECO:0007669"/>
    <property type="project" value="UniProtKB-SubCell"/>
</dbReference>
<comment type="caution">
    <text evidence="4">The sequence shown here is derived from an EMBL/GenBank/DDBJ whole genome shotgun (WGS) entry which is preliminary data.</text>
</comment>
<dbReference type="OrthoDB" id="2094445at2759"/>
<dbReference type="AlphaFoldDB" id="A0A0F4Z9S5"/>
<dbReference type="EMBL" id="LAEV01001794">
    <property type="protein sequence ID" value="KKA27287.1"/>
    <property type="molecule type" value="Genomic_DNA"/>
</dbReference>
<keyword evidence="2" id="KW-0496">Mitochondrion</keyword>
<organism evidence="4 5">
    <name type="scientific">Thielaviopsis punctulata</name>
    <dbReference type="NCBI Taxonomy" id="72032"/>
    <lineage>
        <taxon>Eukaryota</taxon>
        <taxon>Fungi</taxon>
        <taxon>Dikarya</taxon>
        <taxon>Ascomycota</taxon>
        <taxon>Pezizomycotina</taxon>
        <taxon>Sordariomycetes</taxon>
        <taxon>Hypocreomycetidae</taxon>
        <taxon>Microascales</taxon>
        <taxon>Ceratocystidaceae</taxon>
        <taxon>Thielaviopsis</taxon>
    </lineage>
</organism>
<evidence type="ECO:0000256" key="2">
    <source>
        <dbReference type="ARBA" id="ARBA00023128"/>
    </source>
</evidence>
<reference evidence="4 5" key="1">
    <citation type="submission" date="2015-03" db="EMBL/GenBank/DDBJ databases">
        <authorList>
            <person name="Radwan O."/>
            <person name="Al-Naeli F.A."/>
            <person name="Rendon G.A."/>
            <person name="Fields C."/>
        </authorList>
    </citation>
    <scope>NUCLEOTIDE SEQUENCE [LARGE SCALE GENOMIC DNA]</scope>
    <source>
        <strain evidence="4">CR-DP1</strain>
    </source>
</reference>
<evidence type="ECO:0000256" key="3">
    <source>
        <dbReference type="ARBA" id="ARBA00023136"/>
    </source>
</evidence>
<keyword evidence="5" id="KW-1185">Reference proteome</keyword>
<dbReference type="GO" id="GO:0015986">
    <property type="term" value="P:proton motive force-driven ATP synthesis"/>
    <property type="evidence" value="ECO:0007669"/>
    <property type="project" value="TreeGrafter"/>
</dbReference>
<comment type="subcellular location">
    <subcellularLocation>
        <location evidence="1">Mitochondrion membrane</location>
    </subcellularLocation>
</comment>
<dbReference type="PANTHER" id="PTHR28074:SF1">
    <property type="entry name" value="ATP SYNTHASE SUBUNIT K, MITOCHONDRIAL"/>
    <property type="match status" value="1"/>
</dbReference>
<accession>A0A0F4Z9S5</accession>
<gene>
    <name evidence="4" type="ORF">TD95_003469</name>
</gene>
<evidence type="ECO:0000256" key="1">
    <source>
        <dbReference type="ARBA" id="ARBA00004325"/>
    </source>
</evidence>
<protein>
    <recommendedName>
        <fullName evidence="6">ATP synthase subunit K, mitochondrial</fullName>
    </recommendedName>
</protein>
<evidence type="ECO:0000313" key="4">
    <source>
        <dbReference type="EMBL" id="KKA27287.1"/>
    </source>
</evidence>
<proteinExistence type="predicted"/>
<evidence type="ECO:0008006" key="6">
    <source>
        <dbReference type="Google" id="ProtNLM"/>
    </source>
</evidence>
<evidence type="ECO:0000313" key="5">
    <source>
        <dbReference type="Proteomes" id="UP000033483"/>
    </source>
</evidence>
<dbReference type="Proteomes" id="UP000033483">
    <property type="component" value="Unassembled WGS sequence"/>
</dbReference>
<keyword evidence="3" id="KW-0472">Membrane</keyword>
<name>A0A0F4Z9S5_9PEZI</name>